<organism evidence="1">
    <name type="scientific">freshwater metagenome</name>
    <dbReference type="NCBI Taxonomy" id="449393"/>
    <lineage>
        <taxon>unclassified sequences</taxon>
        <taxon>metagenomes</taxon>
        <taxon>ecological metagenomes</taxon>
    </lineage>
</organism>
<dbReference type="AlphaFoldDB" id="A0A6J6YWL8"/>
<proteinExistence type="predicted"/>
<dbReference type="InterPro" id="IPR011034">
    <property type="entry name" value="Formyl_transferase-like_C_sf"/>
</dbReference>
<gene>
    <name evidence="1" type="ORF">UFOPK3026_01141</name>
</gene>
<protein>
    <submittedName>
        <fullName evidence="1">Unannotated protein</fullName>
    </submittedName>
</protein>
<accession>A0A6J6YWL8</accession>
<dbReference type="InterPro" id="IPR037022">
    <property type="entry name" value="Formyl_trans_C_sf"/>
</dbReference>
<dbReference type="EMBL" id="CAFAAP010000182">
    <property type="protein sequence ID" value="CAB4811468.1"/>
    <property type="molecule type" value="Genomic_DNA"/>
</dbReference>
<name>A0A6J6YWL8_9ZZZZ</name>
<evidence type="ECO:0000313" key="1">
    <source>
        <dbReference type="EMBL" id="CAB4811468.1"/>
    </source>
</evidence>
<dbReference type="SUPFAM" id="SSF50486">
    <property type="entry name" value="FMT C-terminal domain-like"/>
    <property type="match status" value="1"/>
</dbReference>
<dbReference type="GO" id="GO:0003824">
    <property type="term" value="F:catalytic activity"/>
    <property type="evidence" value="ECO:0007669"/>
    <property type="project" value="InterPro"/>
</dbReference>
<dbReference type="Gene3D" id="3.10.25.10">
    <property type="entry name" value="Formyl transferase, C-terminal domain"/>
    <property type="match status" value="1"/>
</dbReference>
<reference evidence="1" key="1">
    <citation type="submission" date="2020-05" db="EMBL/GenBank/DDBJ databases">
        <authorList>
            <person name="Chiriac C."/>
            <person name="Salcher M."/>
            <person name="Ghai R."/>
            <person name="Kavagutti S V."/>
        </authorList>
    </citation>
    <scope>NUCLEOTIDE SEQUENCE</scope>
</reference>
<sequence>MQTGSGSISLIEVQPEGKSVMRIDGWLNGARIETGAVFS</sequence>